<sequence>MLEKFRSLLPSRQAAAPAAPVGATLLFNAYCTLVQIPKPPFAHVLHLRRDLSDPELLAHLNDFCGYVLDRGDGQMSRDKYHVILHLQRVQHHLAISIGADDTAALYAWAKEVNAVLFTKDGQVIDPDGHVLVDAGDGSTDPQARVPYPARAWTRKAASEAALAARGIDVPDTLPPLVCEDELVLRDRDDIVGRARALLLISLRAESVASGEPMSADTLLSKMPLADDHLSPEERAFLEKEAPSQQECAQFMWRYESLYLLEWALGMVDELRFPSEPCDTASTVAKLIEMRGPSVRPDAGILDALDLTYRLHWHIRQQRLKKRGEAAGVDADVVMERHHALNWLVRFQHAGWDMVDTPT</sequence>
<organism evidence="1 2">
    <name type="scientific">Massilia polaris</name>
    <dbReference type="NCBI Taxonomy" id="2728846"/>
    <lineage>
        <taxon>Bacteria</taxon>
        <taxon>Pseudomonadati</taxon>
        <taxon>Pseudomonadota</taxon>
        <taxon>Betaproteobacteria</taxon>
        <taxon>Burkholderiales</taxon>
        <taxon>Oxalobacteraceae</taxon>
        <taxon>Telluria group</taxon>
        <taxon>Massilia</taxon>
    </lineage>
</organism>
<gene>
    <name evidence="1" type="ORF">HHL21_20265</name>
</gene>
<evidence type="ECO:0000313" key="1">
    <source>
        <dbReference type="EMBL" id="NML63380.1"/>
    </source>
</evidence>
<evidence type="ECO:0000313" key="2">
    <source>
        <dbReference type="Proteomes" id="UP000583752"/>
    </source>
</evidence>
<dbReference type="AlphaFoldDB" id="A0A848HTG3"/>
<dbReference type="RefSeq" id="WP_169469293.1">
    <property type="nucleotide sequence ID" value="NZ_JABBGG010000016.1"/>
</dbReference>
<name>A0A848HTG3_9BURK</name>
<proteinExistence type="predicted"/>
<dbReference type="InterPro" id="IPR025368">
    <property type="entry name" value="DUF4272"/>
</dbReference>
<reference evidence="1 2" key="1">
    <citation type="submission" date="2020-04" db="EMBL/GenBank/DDBJ databases">
        <title>Massilia sp. RP-1-19 isolated from soil.</title>
        <authorList>
            <person name="Dahal R.H."/>
        </authorList>
    </citation>
    <scope>NUCLEOTIDE SEQUENCE [LARGE SCALE GENOMIC DNA]</scope>
    <source>
        <strain evidence="1 2">RP-1-19</strain>
    </source>
</reference>
<protein>
    <submittedName>
        <fullName evidence="1">DUF4272 domain-containing protein</fullName>
    </submittedName>
</protein>
<comment type="caution">
    <text evidence="1">The sequence shown here is derived from an EMBL/GenBank/DDBJ whole genome shotgun (WGS) entry which is preliminary data.</text>
</comment>
<dbReference type="Pfam" id="PF14094">
    <property type="entry name" value="DUF4272"/>
    <property type="match status" value="1"/>
</dbReference>
<dbReference type="Proteomes" id="UP000583752">
    <property type="component" value="Unassembled WGS sequence"/>
</dbReference>
<keyword evidence="2" id="KW-1185">Reference proteome</keyword>
<dbReference type="EMBL" id="JABBGG010000016">
    <property type="protein sequence ID" value="NML63380.1"/>
    <property type="molecule type" value="Genomic_DNA"/>
</dbReference>
<accession>A0A848HTG3</accession>